<dbReference type="OrthoDB" id="10650919at2759"/>
<gene>
    <name evidence="1" type="ORF">UCREL1_10620</name>
</gene>
<evidence type="ECO:0000313" key="2">
    <source>
        <dbReference type="Proteomes" id="UP000012174"/>
    </source>
</evidence>
<accession>M7SE08</accession>
<proteinExistence type="predicted"/>
<dbReference type="Proteomes" id="UP000012174">
    <property type="component" value="Unassembled WGS sequence"/>
</dbReference>
<dbReference type="HOGENOM" id="CLU_1555252_0_0_1"/>
<name>M7SE08_EUTLA</name>
<dbReference type="AlphaFoldDB" id="M7SE08"/>
<protein>
    <submittedName>
        <fullName evidence="1">Uncharacterized protein</fullName>
    </submittedName>
</protein>
<reference evidence="2" key="1">
    <citation type="journal article" date="2013" name="Genome Announc.">
        <title>Draft genome sequence of the grapevine dieback fungus Eutypa lata UCR-EL1.</title>
        <authorList>
            <person name="Blanco-Ulate B."/>
            <person name="Rolshausen P.E."/>
            <person name="Cantu D."/>
        </authorList>
    </citation>
    <scope>NUCLEOTIDE SEQUENCE [LARGE SCALE GENOMIC DNA]</scope>
    <source>
        <strain evidence="2">UCR-EL1</strain>
    </source>
</reference>
<keyword evidence="2" id="KW-1185">Reference proteome</keyword>
<dbReference type="KEGG" id="ela:UCREL1_10620"/>
<dbReference type="EMBL" id="KB707428">
    <property type="protein sequence ID" value="EMR62443.1"/>
    <property type="molecule type" value="Genomic_DNA"/>
</dbReference>
<sequence>MPVFKGITINLEPDMPHDPKAAAQYALLINYPYDEASIGNLIRKSPSETRRWLEAQRKDWAFYEYTEAIMSKGERCVRRDAPPDRCPHIDVELYFRFDGDVEAADDEDEVGNSCTMTYVNHFFLFNQMGDGLWAGDWRPTRGYCAIVALKVLDYLTKGSTDSLTSSMRNLGL</sequence>
<evidence type="ECO:0000313" key="1">
    <source>
        <dbReference type="EMBL" id="EMR62443.1"/>
    </source>
</evidence>
<organism evidence="1 2">
    <name type="scientific">Eutypa lata (strain UCR-EL1)</name>
    <name type="common">Grapevine dieback disease fungus</name>
    <name type="synonym">Eutypa armeniacae</name>
    <dbReference type="NCBI Taxonomy" id="1287681"/>
    <lineage>
        <taxon>Eukaryota</taxon>
        <taxon>Fungi</taxon>
        <taxon>Dikarya</taxon>
        <taxon>Ascomycota</taxon>
        <taxon>Pezizomycotina</taxon>
        <taxon>Sordariomycetes</taxon>
        <taxon>Xylariomycetidae</taxon>
        <taxon>Xylariales</taxon>
        <taxon>Diatrypaceae</taxon>
        <taxon>Eutypa</taxon>
    </lineage>
</organism>